<evidence type="ECO:0000259" key="1">
    <source>
        <dbReference type="Pfam" id="PF00149"/>
    </source>
</evidence>
<sequence>MLKLFRSLFDSRSVPEVCPAVPEGQRVYAIGDIHGRCDLLCRMIARIEADEAAREPADTTVILLGDLVDRGPDSAGVIATAREWAQRRRVRILAGNHEEMFLGSFERDETLRHFLRHGGRETLLSYPISPDVYSRATLEELRAIMHDIVPAEDVAFMRSMEDRIQIGNYVFVHAGVRPGVPLEQQKVSDLRWIRGEFIESREDRDFAVVHGHTILETPHVSTLRISLDTGAYASGLLTAIGLEGTARWLISVQGEPAAEAA</sequence>
<dbReference type="GO" id="GO:0016791">
    <property type="term" value="F:phosphatase activity"/>
    <property type="evidence" value="ECO:0007669"/>
    <property type="project" value="TreeGrafter"/>
</dbReference>
<dbReference type="InterPro" id="IPR029052">
    <property type="entry name" value="Metallo-depent_PP-like"/>
</dbReference>
<organism evidence="2 3">
    <name type="scientific">Novosphingobium fuchskuhlense</name>
    <dbReference type="NCBI Taxonomy" id="1117702"/>
    <lineage>
        <taxon>Bacteria</taxon>
        <taxon>Pseudomonadati</taxon>
        <taxon>Pseudomonadota</taxon>
        <taxon>Alphaproteobacteria</taxon>
        <taxon>Sphingomonadales</taxon>
        <taxon>Sphingomonadaceae</taxon>
        <taxon>Novosphingobium</taxon>
    </lineage>
</organism>
<dbReference type="SUPFAM" id="SSF56300">
    <property type="entry name" value="Metallo-dependent phosphatases"/>
    <property type="match status" value="1"/>
</dbReference>
<dbReference type="Pfam" id="PF00149">
    <property type="entry name" value="Metallophos"/>
    <property type="match status" value="1"/>
</dbReference>
<dbReference type="GO" id="GO:0008803">
    <property type="term" value="F:bis(5'-nucleosyl)-tetraphosphatase (symmetrical) activity"/>
    <property type="evidence" value="ECO:0007669"/>
    <property type="project" value="TreeGrafter"/>
</dbReference>
<dbReference type="InterPro" id="IPR050126">
    <property type="entry name" value="Ap4A_hydrolase"/>
</dbReference>
<dbReference type="AlphaFoldDB" id="A0A124JVY4"/>
<dbReference type="OrthoDB" id="9807890at2"/>
<dbReference type="PANTHER" id="PTHR42850">
    <property type="entry name" value="METALLOPHOSPHOESTERASE"/>
    <property type="match status" value="1"/>
</dbReference>
<protein>
    <submittedName>
        <fullName evidence="2">Serine/threonine protein phosphatase</fullName>
    </submittedName>
</protein>
<dbReference type="EMBL" id="LLZS01000003">
    <property type="protein sequence ID" value="KUR72769.1"/>
    <property type="molecule type" value="Genomic_DNA"/>
</dbReference>
<dbReference type="InterPro" id="IPR004843">
    <property type="entry name" value="Calcineurin-like_PHP"/>
</dbReference>
<dbReference type="Gene3D" id="3.60.21.10">
    <property type="match status" value="1"/>
</dbReference>
<evidence type="ECO:0000313" key="2">
    <source>
        <dbReference type="EMBL" id="KUR72769.1"/>
    </source>
</evidence>
<dbReference type="GO" id="GO:0110154">
    <property type="term" value="P:RNA decapping"/>
    <property type="evidence" value="ECO:0007669"/>
    <property type="project" value="TreeGrafter"/>
</dbReference>
<comment type="caution">
    <text evidence="2">The sequence shown here is derived from an EMBL/GenBank/DDBJ whole genome shotgun (WGS) entry which is preliminary data.</text>
</comment>
<proteinExistence type="predicted"/>
<dbReference type="GO" id="GO:0005737">
    <property type="term" value="C:cytoplasm"/>
    <property type="evidence" value="ECO:0007669"/>
    <property type="project" value="TreeGrafter"/>
</dbReference>
<dbReference type="PANTHER" id="PTHR42850:SF4">
    <property type="entry name" value="ZINC-DEPENDENT ENDOPOLYPHOSPHATASE"/>
    <property type="match status" value="1"/>
</dbReference>
<dbReference type="RefSeq" id="WP_067907254.1">
    <property type="nucleotide sequence ID" value="NZ_KQ954244.1"/>
</dbReference>
<reference evidence="2 3" key="1">
    <citation type="submission" date="2015-10" db="EMBL/GenBank/DDBJ databases">
        <title>Draft genome sequence of Novosphingobium fuchskuhlense DSM 25065 isolated from a surface water sample of the southwest basin of Lake Grosse Fuchskuhle.</title>
        <authorList>
            <person name="Ruckert C."/>
            <person name="Winkler A."/>
            <person name="Glaeser J."/>
            <person name="Grossart H.-P."/>
            <person name="Kalinowski J."/>
            <person name="Glaeser S."/>
        </authorList>
    </citation>
    <scope>NUCLEOTIDE SEQUENCE [LARGE SCALE GENOMIC DNA]</scope>
    <source>
        <strain evidence="2 3">FNE08-7</strain>
    </source>
</reference>
<dbReference type="STRING" id="1117702.AQZ52_05975"/>
<feature type="domain" description="Calcineurin-like phosphoesterase" evidence="1">
    <location>
        <begin position="26"/>
        <end position="216"/>
    </location>
</feature>
<dbReference type="CDD" id="cd00144">
    <property type="entry name" value="MPP_PPP_family"/>
    <property type="match status" value="1"/>
</dbReference>
<name>A0A124JVY4_9SPHN</name>
<keyword evidence="3" id="KW-1185">Reference proteome</keyword>
<accession>A0A124JVY4</accession>
<dbReference type="Proteomes" id="UP000058012">
    <property type="component" value="Unassembled WGS sequence"/>
</dbReference>
<evidence type="ECO:0000313" key="3">
    <source>
        <dbReference type="Proteomes" id="UP000058012"/>
    </source>
</evidence>
<gene>
    <name evidence="2" type="ORF">AQZ52_05975</name>
</gene>